<accession>A0ABV1PHI2</accession>
<comment type="caution">
    <text evidence="2">The sequence shown here is derived from an EMBL/GenBank/DDBJ whole genome shotgun (WGS) entry which is preliminary data.</text>
</comment>
<dbReference type="Pfam" id="PF15977">
    <property type="entry name" value="HTH_46"/>
    <property type="match status" value="1"/>
</dbReference>
<dbReference type="InterPro" id="IPR041687">
    <property type="entry name" value="HTH_46"/>
</dbReference>
<name>A0ABV1PHI2_9ENTR</name>
<reference evidence="2 3" key="1">
    <citation type="submission" date="2024-06" db="EMBL/GenBank/DDBJ databases">
        <title>Fanconibacter daqui strain Q02 whole shotgun sequencing project.</title>
        <authorList>
            <person name="Rodrigues J.W.A."/>
            <person name="Viana L.C."/>
            <person name="Vieira E.C."/>
            <person name="Souza F.O.L."/>
            <person name="Alegria O.C."/>
            <person name="Patroca S."/>
            <person name="Cruz A.C.R."/>
            <person name="Nunes A.R.C."/>
        </authorList>
    </citation>
    <scope>NUCLEOTIDE SEQUENCE [LARGE SCALE GENOMIC DNA]</scope>
    <source>
        <strain evidence="2 3">Q02</strain>
    </source>
</reference>
<dbReference type="RefSeq" id="WP_349950651.1">
    <property type="nucleotide sequence ID" value="NZ_JBEHGX010000001.1"/>
</dbReference>
<evidence type="ECO:0000313" key="2">
    <source>
        <dbReference type="EMBL" id="MER0124286.1"/>
    </source>
</evidence>
<protein>
    <submittedName>
        <fullName evidence="2">Helix-turn-helix domain-containing protein</fullName>
    </submittedName>
</protein>
<organism evidence="2 3">
    <name type="scientific">Franconibacter daqui</name>
    <dbReference type="NCBI Taxonomy" id="2047724"/>
    <lineage>
        <taxon>Bacteria</taxon>
        <taxon>Pseudomonadati</taxon>
        <taxon>Pseudomonadota</taxon>
        <taxon>Gammaproteobacteria</taxon>
        <taxon>Enterobacterales</taxon>
        <taxon>Enterobacteriaceae</taxon>
        <taxon>Franconibacter</taxon>
    </lineage>
</organism>
<sequence>MDKPLKHISNIINTILCSTSIISRVQVFDGNQGQLELFKQDNIIIIIEGEWGLQRHSDRILLGQMSGAYVVFLLPELNYSDLEFTTDSRFSYVICNRADFYKFISVNNLWEDLYYIMQYTASVLNIKLQIMLSCDLYSVIKHYLREINNNPELKGQVNVCDYITRRSGFSKSGTMMILSELKKGNYIDIERGRLIKIKSLPSGF</sequence>
<gene>
    <name evidence="2" type="ORF">ABQG75_00825</name>
</gene>
<proteinExistence type="predicted"/>
<evidence type="ECO:0000313" key="3">
    <source>
        <dbReference type="Proteomes" id="UP001447374"/>
    </source>
</evidence>
<keyword evidence="3" id="KW-1185">Reference proteome</keyword>
<dbReference type="EMBL" id="JBEHGX010000001">
    <property type="protein sequence ID" value="MER0124286.1"/>
    <property type="molecule type" value="Genomic_DNA"/>
</dbReference>
<evidence type="ECO:0000259" key="1">
    <source>
        <dbReference type="Pfam" id="PF15977"/>
    </source>
</evidence>
<dbReference type="Proteomes" id="UP001447374">
    <property type="component" value="Unassembled WGS sequence"/>
</dbReference>
<feature type="domain" description="IprA winged helix-turn-helix" evidence="1">
    <location>
        <begin position="137"/>
        <end position="202"/>
    </location>
</feature>